<dbReference type="GO" id="GO:0000155">
    <property type="term" value="F:phosphorelay sensor kinase activity"/>
    <property type="evidence" value="ECO:0007669"/>
    <property type="project" value="InterPro"/>
</dbReference>
<evidence type="ECO:0000256" key="8">
    <source>
        <dbReference type="ARBA" id="ARBA00023012"/>
    </source>
</evidence>
<name>A0A916YKD0_9BACL</name>
<dbReference type="CDD" id="cd16917">
    <property type="entry name" value="HATPase_UhpB-NarQ-NarX-like"/>
    <property type="match status" value="1"/>
</dbReference>
<dbReference type="PANTHER" id="PTHR24421">
    <property type="entry name" value="NITRATE/NITRITE SENSOR PROTEIN NARX-RELATED"/>
    <property type="match status" value="1"/>
</dbReference>
<feature type="domain" description="Signal transduction histidine kinase subgroup 3 dimerisation and phosphoacceptor" evidence="10">
    <location>
        <begin position="112"/>
        <end position="175"/>
    </location>
</feature>
<dbReference type="InterPro" id="IPR036890">
    <property type="entry name" value="HATPase_C_sf"/>
</dbReference>
<evidence type="ECO:0000313" key="11">
    <source>
        <dbReference type="EMBL" id="GGD48886.1"/>
    </source>
</evidence>
<dbReference type="Proteomes" id="UP000612456">
    <property type="component" value="Unassembled WGS sequence"/>
</dbReference>
<comment type="catalytic activity">
    <reaction evidence="1">
        <text>ATP + protein L-histidine = ADP + protein N-phospho-L-histidine.</text>
        <dbReference type="EC" id="2.7.13.3"/>
    </reaction>
</comment>
<dbReference type="RefSeq" id="WP_229749988.1">
    <property type="nucleotide sequence ID" value="NZ_BMHP01000001.1"/>
</dbReference>
<keyword evidence="5" id="KW-0547">Nucleotide-binding</keyword>
<evidence type="ECO:0000256" key="9">
    <source>
        <dbReference type="SAM" id="MobiDB-lite"/>
    </source>
</evidence>
<keyword evidence="4" id="KW-0808">Transferase</keyword>
<comment type="caution">
    <text evidence="11">The sequence shown here is derived from an EMBL/GenBank/DDBJ whole genome shotgun (WGS) entry which is preliminary data.</text>
</comment>
<evidence type="ECO:0000313" key="12">
    <source>
        <dbReference type="Proteomes" id="UP000612456"/>
    </source>
</evidence>
<dbReference type="InterPro" id="IPR011712">
    <property type="entry name" value="Sig_transdc_His_kin_sub3_dim/P"/>
</dbReference>
<reference evidence="11" key="1">
    <citation type="journal article" date="2014" name="Int. J. Syst. Evol. Microbiol.">
        <title>Complete genome sequence of Corynebacterium casei LMG S-19264T (=DSM 44701T), isolated from a smear-ripened cheese.</title>
        <authorList>
            <consortium name="US DOE Joint Genome Institute (JGI-PGF)"/>
            <person name="Walter F."/>
            <person name="Albersmeier A."/>
            <person name="Kalinowski J."/>
            <person name="Ruckert C."/>
        </authorList>
    </citation>
    <scope>NUCLEOTIDE SEQUENCE</scope>
    <source>
        <strain evidence="11">CGMCC 1.15178</strain>
    </source>
</reference>
<accession>A0A916YKD0</accession>
<organism evidence="11 12">
    <name type="scientific">Paenibacillus nasutitermitis</name>
    <dbReference type="NCBI Taxonomy" id="1652958"/>
    <lineage>
        <taxon>Bacteria</taxon>
        <taxon>Bacillati</taxon>
        <taxon>Bacillota</taxon>
        <taxon>Bacilli</taxon>
        <taxon>Bacillales</taxon>
        <taxon>Paenibacillaceae</taxon>
        <taxon>Paenibacillus</taxon>
    </lineage>
</organism>
<evidence type="ECO:0000256" key="2">
    <source>
        <dbReference type="ARBA" id="ARBA00012438"/>
    </source>
</evidence>
<evidence type="ECO:0000256" key="6">
    <source>
        <dbReference type="ARBA" id="ARBA00022777"/>
    </source>
</evidence>
<dbReference type="InterPro" id="IPR050482">
    <property type="entry name" value="Sensor_HK_TwoCompSys"/>
</dbReference>
<dbReference type="SUPFAM" id="SSF55874">
    <property type="entry name" value="ATPase domain of HSP90 chaperone/DNA topoisomerase II/histidine kinase"/>
    <property type="match status" value="1"/>
</dbReference>
<feature type="region of interest" description="Disordered" evidence="9">
    <location>
        <begin position="1"/>
        <end position="31"/>
    </location>
</feature>
<dbReference type="Gene3D" id="1.20.5.1930">
    <property type="match status" value="1"/>
</dbReference>
<keyword evidence="12" id="KW-1185">Reference proteome</keyword>
<evidence type="ECO:0000256" key="5">
    <source>
        <dbReference type="ARBA" id="ARBA00022741"/>
    </source>
</evidence>
<dbReference type="Pfam" id="PF07730">
    <property type="entry name" value="HisKA_3"/>
    <property type="match status" value="1"/>
</dbReference>
<evidence type="ECO:0000256" key="1">
    <source>
        <dbReference type="ARBA" id="ARBA00000085"/>
    </source>
</evidence>
<dbReference type="GO" id="GO:0016020">
    <property type="term" value="C:membrane"/>
    <property type="evidence" value="ECO:0007669"/>
    <property type="project" value="InterPro"/>
</dbReference>
<dbReference type="EC" id="2.7.13.3" evidence="2"/>
<evidence type="ECO:0000256" key="4">
    <source>
        <dbReference type="ARBA" id="ARBA00022679"/>
    </source>
</evidence>
<dbReference type="AlphaFoldDB" id="A0A916YKD0"/>
<keyword evidence="7" id="KW-0067">ATP-binding</keyword>
<dbReference type="PANTHER" id="PTHR24421:SF10">
    <property type="entry name" value="NITRATE_NITRITE SENSOR PROTEIN NARQ"/>
    <property type="match status" value="1"/>
</dbReference>
<sequence>MPEKPTSETEMSGRSAVTDGGTTNVSTPAGSASPYTRIKWLILWMPTLTIALWEYVRHTFLLPYISMDLGNLLAPVIVLTVTATLGRKLFRMLEQTSESLQLEKMTKAALLEREQLARELHDGISQSLFLLSVKLDKLEQVQDNESGRETREQIRQTVRYVYEDVRQSIAGLRSEPSMTEVQWLESVRKMAEDLRLGGLEVKMDWRIAERSLATKEKIELLAIVREAMLNVQKHASASSLIVTAESTGDSAGEGSGFRCVVEDDGAGASEKQLYAKGRFGIRMMQDRAKAMGWTFQIGSRAELAEGPPSGTFILVEKDQL</sequence>
<evidence type="ECO:0000256" key="7">
    <source>
        <dbReference type="ARBA" id="ARBA00022840"/>
    </source>
</evidence>
<dbReference type="GO" id="GO:0005524">
    <property type="term" value="F:ATP binding"/>
    <property type="evidence" value="ECO:0007669"/>
    <property type="project" value="UniProtKB-KW"/>
</dbReference>
<protein>
    <recommendedName>
        <fullName evidence="2">histidine kinase</fullName>
        <ecNumber evidence="2">2.7.13.3</ecNumber>
    </recommendedName>
</protein>
<dbReference type="GO" id="GO:0046983">
    <property type="term" value="F:protein dimerization activity"/>
    <property type="evidence" value="ECO:0007669"/>
    <property type="project" value="InterPro"/>
</dbReference>
<evidence type="ECO:0000256" key="3">
    <source>
        <dbReference type="ARBA" id="ARBA00022553"/>
    </source>
</evidence>
<keyword evidence="8" id="KW-0902">Two-component regulatory system</keyword>
<proteinExistence type="predicted"/>
<keyword evidence="3" id="KW-0597">Phosphoprotein</keyword>
<feature type="compositionally biased region" description="Polar residues" evidence="9">
    <location>
        <begin position="20"/>
        <end position="31"/>
    </location>
</feature>
<gene>
    <name evidence="11" type="ORF">GCM10010911_03020</name>
</gene>
<keyword evidence="6" id="KW-0418">Kinase</keyword>
<reference evidence="11" key="2">
    <citation type="submission" date="2020-09" db="EMBL/GenBank/DDBJ databases">
        <authorList>
            <person name="Sun Q."/>
            <person name="Zhou Y."/>
        </authorList>
    </citation>
    <scope>NUCLEOTIDE SEQUENCE</scope>
    <source>
        <strain evidence="11">CGMCC 1.15178</strain>
    </source>
</reference>
<dbReference type="Gene3D" id="3.30.565.10">
    <property type="entry name" value="Histidine kinase-like ATPase, C-terminal domain"/>
    <property type="match status" value="1"/>
</dbReference>
<evidence type="ECO:0000259" key="10">
    <source>
        <dbReference type="Pfam" id="PF07730"/>
    </source>
</evidence>
<dbReference type="EMBL" id="BMHP01000001">
    <property type="protein sequence ID" value="GGD48886.1"/>
    <property type="molecule type" value="Genomic_DNA"/>
</dbReference>